<evidence type="ECO:0000259" key="6">
    <source>
        <dbReference type="Pfam" id="PF05154"/>
    </source>
</evidence>
<accession>A0ABP4JLG4</accession>
<dbReference type="InterPro" id="IPR007829">
    <property type="entry name" value="TM2"/>
</dbReference>
<keyword evidence="8" id="KW-1185">Reference proteome</keyword>
<dbReference type="Pfam" id="PF05154">
    <property type="entry name" value="TM2"/>
    <property type="match status" value="1"/>
</dbReference>
<comment type="subcellular location">
    <subcellularLocation>
        <location evidence="1">Membrane</location>
        <topology evidence="1">Multi-pass membrane protein</topology>
    </subcellularLocation>
</comment>
<sequence length="110" mass="12000">MAPPSKSQGAAYVLLLFLGAFGAHRFYLRRPISAVVMLAFWAAGMYGFGLGFSSALDPVASPQAQGNGWSLLWLLWFVWAVADLFFIPSMVRSCTAADQRRARDLLPSDG</sequence>
<reference evidence="8" key="1">
    <citation type="journal article" date="2019" name="Int. J. Syst. Evol. Microbiol.">
        <title>The Global Catalogue of Microorganisms (GCM) 10K type strain sequencing project: providing services to taxonomists for standard genome sequencing and annotation.</title>
        <authorList>
            <consortium name="The Broad Institute Genomics Platform"/>
            <consortium name="The Broad Institute Genome Sequencing Center for Infectious Disease"/>
            <person name="Wu L."/>
            <person name="Ma J."/>
        </authorList>
    </citation>
    <scope>NUCLEOTIDE SEQUENCE [LARGE SCALE GENOMIC DNA]</scope>
    <source>
        <strain evidence="8">JCM 12398</strain>
    </source>
</reference>
<name>A0ABP4JLG4_9MICO</name>
<feature type="transmembrane region" description="Helical" evidence="5">
    <location>
        <begin position="12"/>
        <end position="28"/>
    </location>
</feature>
<keyword evidence="2 5" id="KW-0812">Transmembrane</keyword>
<keyword evidence="3 5" id="KW-1133">Transmembrane helix</keyword>
<evidence type="ECO:0000256" key="1">
    <source>
        <dbReference type="ARBA" id="ARBA00004141"/>
    </source>
</evidence>
<evidence type="ECO:0000313" key="8">
    <source>
        <dbReference type="Proteomes" id="UP001501266"/>
    </source>
</evidence>
<evidence type="ECO:0000256" key="5">
    <source>
        <dbReference type="SAM" id="Phobius"/>
    </source>
</evidence>
<evidence type="ECO:0000256" key="3">
    <source>
        <dbReference type="ARBA" id="ARBA00022989"/>
    </source>
</evidence>
<dbReference type="RefSeq" id="WP_343920072.1">
    <property type="nucleotide sequence ID" value="NZ_BAAAKK010000005.1"/>
</dbReference>
<dbReference type="EMBL" id="BAAAKK010000005">
    <property type="protein sequence ID" value="GAA1424383.1"/>
    <property type="molecule type" value="Genomic_DNA"/>
</dbReference>
<protein>
    <recommendedName>
        <fullName evidence="6">TM2 domain-containing protein</fullName>
    </recommendedName>
</protein>
<feature type="domain" description="TM2" evidence="6">
    <location>
        <begin position="5"/>
        <end position="50"/>
    </location>
</feature>
<keyword evidence="4 5" id="KW-0472">Membrane</keyword>
<evidence type="ECO:0000313" key="7">
    <source>
        <dbReference type="EMBL" id="GAA1424383.1"/>
    </source>
</evidence>
<gene>
    <name evidence="7" type="ORF">GCM10009640_20500</name>
</gene>
<proteinExistence type="predicted"/>
<evidence type="ECO:0000256" key="4">
    <source>
        <dbReference type="ARBA" id="ARBA00023136"/>
    </source>
</evidence>
<feature type="transmembrane region" description="Helical" evidence="5">
    <location>
        <begin position="68"/>
        <end position="91"/>
    </location>
</feature>
<dbReference type="Proteomes" id="UP001501266">
    <property type="component" value="Unassembled WGS sequence"/>
</dbReference>
<comment type="caution">
    <text evidence="7">The sequence shown here is derived from an EMBL/GenBank/DDBJ whole genome shotgun (WGS) entry which is preliminary data.</text>
</comment>
<evidence type="ECO:0000256" key="2">
    <source>
        <dbReference type="ARBA" id="ARBA00022692"/>
    </source>
</evidence>
<feature type="transmembrane region" description="Helical" evidence="5">
    <location>
        <begin position="35"/>
        <end position="56"/>
    </location>
</feature>
<organism evidence="7 8">
    <name type="scientific">Agrococcus citreus</name>
    <dbReference type="NCBI Taxonomy" id="84643"/>
    <lineage>
        <taxon>Bacteria</taxon>
        <taxon>Bacillati</taxon>
        <taxon>Actinomycetota</taxon>
        <taxon>Actinomycetes</taxon>
        <taxon>Micrococcales</taxon>
        <taxon>Microbacteriaceae</taxon>
        <taxon>Agrococcus</taxon>
    </lineage>
</organism>